<evidence type="ECO:0000256" key="1">
    <source>
        <dbReference type="ARBA" id="ARBA00022729"/>
    </source>
</evidence>
<gene>
    <name evidence="5" type="ORF">ACFPJ6_00645</name>
</gene>
<dbReference type="PANTHER" id="PTHR11575">
    <property type="entry name" value="5'-NUCLEOTIDASE-RELATED"/>
    <property type="match status" value="1"/>
</dbReference>
<reference evidence="6" key="1">
    <citation type="journal article" date="2019" name="Int. J. Syst. Evol. Microbiol.">
        <title>The Global Catalogue of Microorganisms (GCM) 10K type strain sequencing project: providing services to taxonomists for standard genome sequencing and annotation.</title>
        <authorList>
            <consortium name="The Broad Institute Genomics Platform"/>
            <consortium name="The Broad Institute Genome Sequencing Center for Infectious Disease"/>
            <person name="Wu L."/>
            <person name="Ma J."/>
        </authorList>
    </citation>
    <scope>NUCLEOTIDE SEQUENCE [LARGE SCALE GENOMIC DNA]</scope>
    <source>
        <strain evidence="6">CCUG 43114</strain>
    </source>
</reference>
<dbReference type="EMBL" id="JBHSLD010000001">
    <property type="protein sequence ID" value="MFC5379289.1"/>
    <property type="molecule type" value="Genomic_DNA"/>
</dbReference>
<sequence length="592" mass="64000">MRRSVTTASIAVAALAVTAVAPLHAAASPGRSGAHELELTVLATTDLHGRVQDWDYFRNAPYSERSGDATGLARVASVVEAVRAEQGEDRVLVVDNGDFLQGTPLTYFYAKQQPVTGTGLEHPMAAAYDAIGYDAQVVGNHEYNYGLDLLQAYEDDAEHPVLGANVVDAATGEPYHQPYTLQRVQVPGHKPVTVGVLGLTTPGSAIWDKGNVEGRVEFLDIIETAQRWVPVVDAQADVVVVLSHAGTGGGSSYGPELPAENPSDVVARTVPGIDMMVVGHTHRDAPSQVVVNEVSGEEVLLTQPYRWGATVSRVDIALEKVRGQWDVVAKDATALRTRDYPEHPAVLAATQEYHETAVDYVNQVVATSTEELSAVTSRYEDTAILDFIQQVQTETVDAALDGTAYDDTPVLSIAAPFSREAVFPAGDVTIRDIAGLYIYDNTLEAVEMTGAQVRDYLEYSAKYFTQVPATGAVDPEAITNAGGTPDYNYDQLAGVEYDLDVSRPVGERVTRLVHPDGTPVADDDVFVVAVNNYRRSGGGNFPHVSTAPVVYNEQQEIRQLLIEWAQARGVIDPADFADESWWLVREGERLLP</sequence>
<dbReference type="PROSITE" id="PS00785">
    <property type="entry name" value="5_NUCLEOTIDASE_1"/>
    <property type="match status" value="1"/>
</dbReference>
<protein>
    <submittedName>
        <fullName evidence="5">Bifunctional metallophosphatase/5'-nucleotidase</fullName>
    </submittedName>
</protein>
<keyword evidence="2" id="KW-0378">Hydrolase</keyword>
<dbReference type="RefSeq" id="WP_340266623.1">
    <property type="nucleotide sequence ID" value="NZ_JBBEOG010000001.1"/>
</dbReference>
<dbReference type="SUPFAM" id="SSF55816">
    <property type="entry name" value="5'-nucleotidase (syn. UDP-sugar hydrolase), C-terminal domain"/>
    <property type="match status" value="1"/>
</dbReference>
<dbReference type="PANTHER" id="PTHR11575:SF6">
    <property type="entry name" value="2',3'-CYCLIC-NUCLEOTIDE 2'-PHOSPHODIESTERASE_3'-NUCLEOTIDASE"/>
    <property type="match status" value="1"/>
</dbReference>
<organism evidence="5 6">
    <name type="scientific">Aquipuribacter nitratireducens</name>
    <dbReference type="NCBI Taxonomy" id="650104"/>
    <lineage>
        <taxon>Bacteria</taxon>
        <taxon>Bacillati</taxon>
        <taxon>Actinomycetota</taxon>
        <taxon>Actinomycetes</taxon>
        <taxon>Micrococcales</taxon>
        <taxon>Intrasporangiaceae</taxon>
        <taxon>Aquipuribacter</taxon>
    </lineage>
</organism>
<evidence type="ECO:0000313" key="5">
    <source>
        <dbReference type="EMBL" id="MFC5379289.1"/>
    </source>
</evidence>
<evidence type="ECO:0000256" key="2">
    <source>
        <dbReference type="RuleBase" id="RU362119"/>
    </source>
</evidence>
<comment type="caution">
    <text evidence="5">The sequence shown here is derived from an EMBL/GenBank/DDBJ whole genome shotgun (WGS) entry which is preliminary data.</text>
</comment>
<keyword evidence="2" id="KW-0547">Nucleotide-binding</keyword>
<name>A0ABW0GI20_9MICO</name>
<dbReference type="SUPFAM" id="SSF56300">
    <property type="entry name" value="Metallo-dependent phosphatases"/>
    <property type="match status" value="1"/>
</dbReference>
<proteinExistence type="inferred from homology"/>
<dbReference type="InterPro" id="IPR006146">
    <property type="entry name" value="5'-Nucleotdase_CS"/>
</dbReference>
<dbReference type="InterPro" id="IPR006179">
    <property type="entry name" value="5_nucleotidase/apyrase"/>
</dbReference>
<evidence type="ECO:0000313" key="6">
    <source>
        <dbReference type="Proteomes" id="UP001596122"/>
    </source>
</evidence>
<feature type="domain" description="Calcineurin-like phosphoesterase" evidence="3">
    <location>
        <begin position="40"/>
        <end position="283"/>
    </location>
</feature>
<dbReference type="Proteomes" id="UP001596122">
    <property type="component" value="Unassembled WGS sequence"/>
</dbReference>
<dbReference type="Pfam" id="PF00149">
    <property type="entry name" value="Metallophos"/>
    <property type="match status" value="1"/>
</dbReference>
<feature type="signal peptide" evidence="2">
    <location>
        <begin position="1"/>
        <end position="25"/>
    </location>
</feature>
<dbReference type="Gene3D" id="3.90.780.10">
    <property type="entry name" value="5'-Nucleotidase, C-terminal domain"/>
    <property type="match status" value="1"/>
</dbReference>
<dbReference type="InterPro" id="IPR036907">
    <property type="entry name" value="5'-Nucleotdase_C_sf"/>
</dbReference>
<feature type="chain" id="PRO_5045000003" evidence="2">
    <location>
        <begin position="26"/>
        <end position="592"/>
    </location>
</feature>
<comment type="similarity">
    <text evidence="2">Belongs to the 5'-nucleotidase family.</text>
</comment>
<dbReference type="PRINTS" id="PR01607">
    <property type="entry name" value="APYRASEFAMLY"/>
</dbReference>
<dbReference type="Gene3D" id="3.60.21.10">
    <property type="match status" value="1"/>
</dbReference>
<feature type="domain" description="5'-Nucleotidase C-terminal" evidence="4">
    <location>
        <begin position="364"/>
        <end position="544"/>
    </location>
</feature>
<dbReference type="InterPro" id="IPR008334">
    <property type="entry name" value="5'-Nucleotdase_C"/>
</dbReference>
<keyword evidence="6" id="KW-1185">Reference proteome</keyword>
<evidence type="ECO:0000259" key="4">
    <source>
        <dbReference type="Pfam" id="PF02872"/>
    </source>
</evidence>
<dbReference type="InterPro" id="IPR029052">
    <property type="entry name" value="Metallo-depent_PP-like"/>
</dbReference>
<evidence type="ECO:0000259" key="3">
    <source>
        <dbReference type="Pfam" id="PF00149"/>
    </source>
</evidence>
<accession>A0ABW0GI20</accession>
<dbReference type="InterPro" id="IPR004843">
    <property type="entry name" value="Calcineurin-like_PHP"/>
</dbReference>
<keyword evidence="1 2" id="KW-0732">Signal</keyword>
<dbReference type="Pfam" id="PF02872">
    <property type="entry name" value="5_nucleotid_C"/>
    <property type="match status" value="1"/>
</dbReference>